<dbReference type="EMBL" id="JBHSDH010000013">
    <property type="protein sequence ID" value="MFC4292338.1"/>
    <property type="molecule type" value="Genomic_DNA"/>
</dbReference>
<comment type="caution">
    <text evidence="1">The sequence shown here is derived from an EMBL/GenBank/DDBJ whole genome shotgun (WGS) entry which is preliminary data.</text>
</comment>
<dbReference type="Proteomes" id="UP001595887">
    <property type="component" value="Unassembled WGS sequence"/>
</dbReference>
<evidence type="ECO:0008006" key="3">
    <source>
        <dbReference type="Google" id="ProtNLM"/>
    </source>
</evidence>
<evidence type="ECO:0000313" key="1">
    <source>
        <dbReference type="EMBL" id="MFC4292338.1"/>
    </source>
</evidence>
<keyword evidence="2" id="KW-1185">Reference proteome</keyword>
<dbReference type="RefSeq" id="WP_381422947.1">
    <property type="nucleotide sequence ID" value="NZ_JBHSDH010000013.1"/>
</dbReference>
<accession>A0ABV8RG15</accession>
<proteinExistence type="predicted"/>
<protein>
    <recommendedName>
        <fullName evidence="3">Helix-turn-helix domain-containing protein</fullName>
    </recommendedName>
</protein>
<name>A0ABV8RG15_9SPHN</name>
<sequence length="173" mass="19620">MKIDDKSNQPLPRWRQFAAKEQVVFTPDKEDIPFIPVAMERKRASGWTADRQRLFIRHLQHIGIVAAAARAAGMSPKSAHALKKRGHMQRYLSGEAPPQWDAERLDFTQAWDLAVKMGRDNAYSHAIARALQGETLIIRKEGGVRIIEKRRYDNRLLARALAPLPPAPPKSAR</sequence>
<reference evidence="2" key="1">
    <citation type="journal article" date="2019" name="Int. J. Syst. Evol. Microbiol.">
        <title>The Global Catalogue of Microorganisms (GCM) 10K type strain sequencing project: providing services to taxonomists for standard genome sequencing and annotation.</title>
        <authorList>
            <consortium name="The Broad Institute Genomics Platform"/>
            <consortium name="The Broad Institute Genome Sequencing Center for Infectious Disease"/>
            <person name="Wu L."/>
            <person name="Ma J."/>
        </authorList>
    </citation>
    <scope>NUCLEOTIDE SEQUENCE [LARGE SCALE GENOMIC DNA]</scope>
    <source>
        <strain evidence="2">CECT 8531</strain>
    </source>
</reference>
<organism evidence="1 2">
    <name type="scientific">Sphingorhabdus arenilitoris</name>
    <dbReference type="NCBI Taxonomy" id="1490041"/>
    <lineage>
        <taxon>Bacteria</taxon>
        <taxon>Pseudomonadati</taxon>
        <taxon>Pseudomonadota</taxon>
        <taxon>Alphaproteobacteria</taxon>
        <taxon>Sphingomonadales</taxon>
        <taxon>Sphingomonadaceae</taxon>
        <taxon>Sphingorhabdus</taxon>
    </lineage>
</organism>
<evidence type="ECO:0000313" key="2">
    <source>
        <dbReference type="Proteomes" id="UP001595887"/>
    </source>
</evidence>
<gene>
    <name evidence="1" type="ORF">ACFOWX_07910</name>
</gene>